<evidence type="ECO:0000256" key="1">
    <source>
        <dbReference type="SAM" id="MobiDB-lite"/>
    </source>
</evidence>
<gene>
    <name evidence="2" type="ORF">MicloDRAFT_00061350</name>
</gene>
<dbReference type="EMBL" id="JH660647">
    <property type="protein sequence ID" value="EIM25409.1"/>
    <property type="molecule type" value="Genomic_DNA"/>
</dbReference>
<protein>
    <submittedName>
        <fullName evidence="2">Uncharacterized protein</fullName>
    </submittedName>
</protein>
<dbReference type="Proteomes" id="UP000003947">
    <property type="component" value="Unassembled WGS sequence"/>
</dbReference>
<feature type="region of interest" description="Disordered" evidence="1">
    <location>
        <begin position="1"/>
        <end position="38"/>
    </location>
</feature>
<reference evidence="2 3" key="1">
    <citation type="submission" date="2012-02" db="EMBL/GenBank/DDBJ databases">
        <title>Improved High-Quality Draft sequence of Microvirga sp. WSM3557.</title>
        <authorList>
            <consortium name="US DOE Joint Genome Institute"/>
            <person name="Lucas S."/>
            <person name="Han J."/>
            <person name="Lapidus A."/>
            <person name="Cheng J.-F."/>
            <person name="Goodwin L."/>
            <person name="Pitluck S."/>
            <person name="Peters L."/>
            <person name="Zhang X."/>
            <person name="Detter J.C."/>
            <person name="Han C."/>
            <person name="Tapia R."/>
            <person name="Land M."/>
            <person name="Hauser L."/>
            <person name="Kyrpides N."/>
            <person name="Ivanova N."/>
            <person name="Pagani I."/>
            <person name="Brau L."/>
            <person name="Yates R."/>
            <person name="O'Hara G."/>
            <person name="Rui T."/>
            <person name="Howieson J."/>
            <person name="Reeve W."/>
            <person name="Woyke T."/>
        </authorList>
    </citation>
    <scope>NUCLEOTIDE SEQUENCE [LARGE SCALE GENOMIC DNA]</scope>
    <source>
        <strain evidence="2 3">WSM3557</strain>
    </source>
</reference>
<name>I4YN67_9HYPH</name>
<feature type="compositionally biased region" description="Basic and acidic residues" evidence="1">
    <location>
        <begin position="29"/>
        <end position="38"/>
    </location>
</feature>
<accession>I4YN67</accession>
<organism evidence="2 3">
    <name type="scientific">Microvirga lotononidis</name>
    <dbReference type="NCBI Taxonomy" id="864069"/>
    <lineage>
        <taxon>Bacteria</taxon>
        <taxon>Pseudomonadati</taxon>
        <taxon>Pseudomonadota</taxon>
        <taxon>Alphaproteobacteria</taxon>
        <taxon>Hyphomicrobiales</taxon>
        <taxon>Methylobacteriaceae</taxon>
        <taxon>Microvirga</taxon>
    </lineage>
</organism>
<proteinExistence type="predicted"/>
<evidence type="ECO:0000313" key="3">
    <source>
        <dbReference type="Proteomes" id="UP000003947"/>
    </source>
</evidence>
<keyword evidence="3" id="KW-1185">Reference proteome</keyword>
<dbReference type="HOGENOM" id="CLU_3330225_0_0_5"/>
<dbReference type="AlphaFoldDB" id="I4YN67"/>
<evidence type="ECO:0000313" key="2">
    <source>
        <dbReference type="EMBL" id="EIM25409.1"/>
    </source>
</evidence>
<sequence>MISPEIAASGTEQHRGMRCGRTDPYPIRIPEDGSNHLN</sequence>